<keyword evidence="3" id="KW-1185">Reference proteome</keyword>
<evidence type="ECO:0000313" key="2">
    <source>
        <dbReference type="EMBL" id="MFD1533380.1"/>
    </source>
</evidence>
<proteinExistence type="predicted"/>
<gene>
    <name evidence="2" type="ORF">ACFSCY_28545</name>
</gene>
<comment type="caution">
    <text evidence="2">The sequence shown here is derived from an EMBL/GenBank/DDBJ whole genome shotgun (WGS) entry which is preliminary data.</text>
</comment>
<evidence type="ECO:0000259" key="1">
    <source>
        <dbReference type="Pfam" id="PF09407"/>
    </source>
</evidence>
<name>A0ABW4FS65_9PSEU</name>
<dbReference type="Proteomes" id="UP001597145">
    <property type="component" value="Unassembled WGS sequence"/>
</dbReference>
<accession>A0ABW4FS65</accession>
<dbReference type="Pfam" id="PF09407">
    <property type="entry name" value="AbiEi_1"/>
    <property type="match status" value="1"/>
</dbReference>
<evidence type="ECO:0000313" key="3">
    <source>
        <dbReference type="Proteomes" id="UP001597145"/>
    </source>
</evidence>
<reference evidence="3" key="1">
    <citation type="journal article" date="2019" name="Int. J. Syst. Evol. Microbiol.">
        <title>The Global Catalogue of Microorganisms (GCM) 10K type strain sequencing project: providing services to taxonomists for standard genome sequencing and annotation.</title>
        <authorList>
            <consortium name="The Broad Institute Genomics Platform"/>
            <consortium name="The Broad Institute Genome Sequencing Center for Infectious Disease"/>
            <person name="Wu L."/>
            <person name="Ma J."/>
        </authorList>
    </citation>
    <scope>NUCLEOTIDE SEQUENCE [LARGE SCALE GENOMIC DNA]</scope>
    <source>
        <strain evidence="3">JCM 12165</strain>
    </source>
</reference>
<dbReference type="InterPro" id="IPR018547">
    <property type="entry name" value="AbiEi_C"/>
</dbReference>
<protein>
    <submittedName>
        <fullName evidence="2">Type IV toxin-antitoxin system AbiEi family antitoxin domain-containing protein</fullName>
    </submittedName>
</protein>
<organism evidence="2 3">
    <name type="scientific">Pseudonocardia aurantiaca</name>
    <dbReference type="NCBI Taxonomy" id="75290"/>
    <lineage>
        <taxon>Bacteria</taxon>
        <taxon>Bacillati</taxon>
        <taxon>Actinomycetota</taxon>
        <taxon>Actinomycetes</taxon>
        <taxon>Pseudonocardiales</taxon>
        <taxon>Pseudonocardiaceae</taxon>
        <taxon>Pseudonocardia</taxon>
    </lineage>
</organism>
<dbReference type="RefSeq" id="WP_379659954.1">
    <property type="nucleotide sequence ID" value="NZ_JBHUCP010000025.1"/>
</dbReference>
<sequence length="110" mass="11900">MLPQSLQDLIARQSGVISRGQALDAGLTPAAVDDRLRLRRWRPVHPGVYLAAGHPCDDEARVRAAVLWAGPGAVLSGLAAAWWHGMVEEAPLRITVIVPEPRRRRSGGDP</sequence>
<feature type="domain" description="AbiEi antitoxin C-terminal" evidence="1">
    <location>
        <begin position="69"/>
        <end position="108"/>
    </location>
</feature>
<feature type="non-terminal residue" evidence="2">
    <location>
        <position position="110"/>
    </location>
</feature>
<dbReference type="EMBL" id="JBHUCP010000025">
    <property type="protein sequence ID" value="MFD1533380.1"/>
    <property type="molecule type" value="Genomic_DNA"/>
</dbReference>